<reference evidence="1" key="1">
    <citation type="submission" date="2012-05" db="EMBL/GenBank/DDBJ databases">
        <authorList>
            <person name="Krishnakumar V."/>
            <person name="Cheung F."/>
            <person name="Xiao Y."/>
            <person name="Chan A."/>
            <person name="Moskal W.A."/>
            <person name="Town C.D."/>
        </authorList>
    </citation>
    <scope>NUCLEOTIDE SEQUENCE</scope>
</reference>
<evidence type="ECO:0000313" key="1">
    <source>
        <dbReference type="EMBL" id="AFK44117.1"/>
    </source>
</evidence>
<sequence length="69" mass="7746">MINACRSPVQTNLTQAPNEFIKGQGGPKYSQTYQQILYHAKLLRKKNSVSTICAHNSAYQVINTNDNPH</sequence>
<dbReference type="EMBL" id="BT144323">
    <property type="protein sequence ID" value="AFK44117.1"/>
    <property type="molecule type" value="mRNA"/>
</dbReference>
<accession>I3SV25</accession>
<dbReference type="AlphaFoldDB" id="I3SV25"/>
<protein>
    <submittedName>
        <fullName evidence="1">Uncharacterized protein</fullName>
    </submittedName>
</protein>
<name>I3SV25_LOTJA</name>
<organism evidence="1">
    <name type="scientific">Lotus japonicus</name>
    <name type="common">Lotus corniculatus var. japonicus</name>
    <dbReference type="NCBI Taxonomy" id="34305"/>
    <lineage>
        <taxon>Eukaryota</taxon>
        <taxon>Viridiplantae</taxon>
        <taxon>Streptophyta</taxon>
        <taxon>Embryophyta</taxon>
        <taxon>Tracheophyta</taxon>
        <taxon>Spermatophyta</taxon>
        <taxon>Magnoliopsida</taxon>
        <taxon>eudicotyledons</taxon>
        <taxon>Gunneridae</taxon>
        <taxon>Pentapetalae</taxon>
        <taxon>rosids</taxon>
        <taxon>fabids</taxon>
        <taxon>Fabales</taxon>
        <taxon>Fabaceae</taxon>
        <taxon>Papilionoideae</taxon>
        <taxon>50 kb inversion clade</taxon>
        <taxon>NPAAA clade</taxon>
        <taxon>Hologalegina</taxon>
        <taxon>robinioid clade</taxon>
        <taxon>Loteae</taxon>
        <taxon>Lotus</taxon>
    </lineage>
</organism>
<proteinExistence type="evidence at transcript level"/>